<gene>
    <name evidence="7" type="ORF">DIATSA_LOCUS10639</name>
</gene>
<comment type="subcellular location">
    <subcellularLocation>
        <location evidence="1">Membrane</location>
        <topology evidence="1">Multi-pass membrane protein</topology>
    </subcellularLocation>
</comment>
<dbReference type="InterPro" id="IPR036259">
    <property type="entry name" value="MFS_trans_sf"/>
</dbReference>
<protein>
    <recommendedName>
        <fullName evidence="6">Major facilitator superfamily (MFS) profile domain-containing protein</fullName>
    </recommendedName>
</protein>
<evidence type="ECO:0000256" key="4">
    <source>
        <dbReference type="ARBA" id="ARBA00023136"/>
    </source>
</evidence>
<dbReference type="Proteomes" id="UP001153714">
    <property type="component" value="Chromosome 5"/>
</dbReference>
<feature type="transmembrane region" description="Helical" evidence="5">
    <location>
        <begin position="168"/>
        <end position="191"/>
    </location>
</feature>
<dbReference type="Pfam" id="PF00083">
    <property type="entry name" value="Sugar_tr"/>
    <property type="match status" value="1"/>
</dbReference>
<name>A0A9P0C9V6_9NEOP</name>
<feature type="transmembrane region" description="Helical" evidence="5">
    <location>
        <begin position="21"/>
        <end position="43"/>
    </location>
</feature>
<feature type="domain" description="Major facilitator superfamily (MFS) profile" evidence="6">
    <location>
        <begin position="60"/>
        <end position="484"/>
    </location>
</feature>
<feature type="transmembrane region" description="Helical" evidence="5">
    <location>
        <begin position="346"/>
        <end position="367"/>
    </location>
</feature>
<accession>A0A9P0C9V6</accession>
<keyword evidence="4 5" id="KW-0472">Membrane</keyword>
<feature type="transmembrane region" description="Helical" evidence="5">
    <location>
        <begin position="203"/>
        <end position="225"/>
    </location>
</feature>
<dbReference type="GO" id="GO:0022857">
    <property type="term" value="F:transmembrane transporter activity"/>
    <property type="evidence" value="ECO:0007669"/>
    <property type="project" value="InterPro"/>
</dbReference>
<feature type="transmembrane region" description="Helical" evidence="5">
    <location>
        <begin position="458"/>
        <end position="480"/>
    </location>
</feature>
<keyword evidence="3 5" id="KW-1133">Transmembrane helix</keyword>
<dbReference type="PROSITE" id="PS50850">
    <property type="entry name" value="MFS"/>
    <property type="match status" value="1"/>
</dbReference>
<evidence type="ECO:0000313" key="8">
    <source>
        <dbReference type="Proteomes" id="UP001153714"/>
    </source>
</evidence>
<evidence type="ECO:0000256" key="3">
    <source>
        <dbReference type="ARBA" id="ARBA00022989"/>
    </source>
</evidence>
<evidence type="ECO:0000313" key="7">
    <source>
        <dbReference type="EMBL" id="CAH0760455.1"/>
    </source>
</evidence>
<dbReference type="PANTHER" id="PTHR24064">
    <property type="entry name" value="SOLUTE CARRIER FAMILY 22 MEMBER"/>
    <property type="match status" value="1"/>
</dbReference>
<evidence type="ECO:0000259" key="6">
    <source>
        <dbReference type="PROSITE" id="PS50850"/>
    </source>
</evidence>
<dbReference type="Gene3D" id="1.20.1250.20">
    <property type="entry name" value="MFS general substrate transporter like domains"/>
    <property type="match status" value="1"/>
</dbReference>
<evidence type="ECO:0000256" key="2">
    <source>
        <dbReference type="ARBA" id="ARBA00022692"/>
    </source>
</evidence>
<feature type="transmembrane region" description="Helical" evidence="5">
    <location>
        <begin position="231"/>
        <end position="249"/>
    </location>
</feature>
<organism evidence="7 8">
    <name type="scientific">Diatraea saccharalis</name>
    <name type="common">sugarcane borer</name>
    <dbReference type="NCBI Taxonomy" id="40085"/>
    <lineage>
        <taxon>Eukaryota</taxon>
        <taxon>Metazoa</taxon>
        <taxon>Ecdysozoa</taxon>
        <taxon>Arthropoda</taxon>
        <taxon>Hexapoda</taxon>
        <taxon>Insecta</taxon>
        <taxon>Pterygota</taxon>
        <taxon>Neoptera</taxon>
        <taxon>Endopterygota</taxon>
        <taxon>Lepidoptera</taxon>
        <taxon>Glossata</taxon>
        <taxon>Ditrysia</taxon>
        <taxon>Pyraloidea</taxon>
        <taxon>Crambidae</taxon>
        <taxon>Crambinae</taxon>
        <taxon>Diatraea</taxon>
    </lineage>
</organism>
<evidence type="ECO:0000256" key="1">
    <source>
        <dbReference type="ARBA" id="ARBA00004141"/>
    </source>
</evidence>
<proteinExistence type="predicted"/>
<keyword evidence="8" id="KW-1185">Reference proteome</keyword>
<dbReference type="GO" id="GO:0016020">
    <property type="term" value="C:membrane"/>
    <property type="evidence" value="ECO:0007669"/>
    <property type="project" value="UniProtKB-SubCell"/>
</dbReference>
<feature type="transmembrane region" description="Helical" evidence="5">
    <location>
        <begin position="374"/>
        <end position="397"/>
    </location>
</feature>
<dbReference type="SUPFAM" id="SSF103473">
    <property type="entry name" value="MFS general substrate transporter"/>
    <property type="match status" value="1"/>
</dbReference>
<reference evidence="7" key="1">
    <citation type="submission" date="2021-12" db="EMBL/GenBank/DDBJ databases">
        <authorList>
            <person name="King R."/>
        </authorList>
    </citation>
    <scope>NUCLEOTIDE SEQUENCE</scope>
</reference>
<evidence type="ECO:0000256" key="5">
    <source>
        <dbReference type="SAM" id="Phobius"/>
    </source>
</evidence>
<dbReference type="InterPro" id="IPR005828">
    <property type="entry name" value="MFS_sugar_transport-like"/>
</dbReference>
<feature type="transmembrane region" description="Helical" evidence="5">
    <location>
        <begin position="315"/>
        <end position="334"/>
    </location>
</feature>
<feature type="transmembrane region" description="Helical" evidence="5">
    <location>
        <begin position="113"/>
        <end position="137"/>
    </location>
</feature>
<reference evidence="7" key="2">
    <citation type="submission" date="2022-10" db="EMBL/GenBank/DDBJ databases">
        <authorList>
            <consortium name="ENA_rothamsted_submissions"/>
            <consortium name="culmorum"/>
            <person name="King R."/>
        </authorList>
    </citation>
    <scope>NUCLEOTIDE SEQUENCE</scope>
</reference>
<dbReference type="AlphaFoldDB" id="A0A9P0C9V6"/>
<dbReference type="CDD" id="cd17317">
    <property type="entry name" value="MFS_SLC22"/>
    <property type="match status" value="1"/>
</dbReference>
<dbReference type="EMBL" id="OU893336">
    <property type="protein sequence ID" value="CAH0760455.1"/>
    <property type="molecule type" value="Genomic_DNA"/>
</dbReference>
<dbReference type="InterPro" id="IPR020846">
    <property type="entry name" value="MFS_dom"/>
</dbReference>
<feature type="transmembrane region" description="Helical" evidence="5">
    <location>
        <begin position="144"/>
        <end position="162"/>
    </location>
</feature>
<keyword evidence="2 5" id="KW-0812">Transmembrane</keyword>
<dbReference type="OrthoDB" id="5296287at2759"/>
<sequence>MVQTIQKIIQNSATDAPKEDILSKLIGQFGVWQFIVFASVSLVKLSSGWVQLAILFLTPALTFKCVEFNSANNDTFIVKNSTCYKDCLSYEYDTGQFDNTIVSEWDLICERKWLASFTQMVLQLGILVGSIVFGFLADRFGRKITFLISVTSVIVVGFGVPFSPNYTIFTILRFLLGFATAGTMVISFVIIMESVGPKFRELAGCLFQVPFIIGHMTVPLFAYYYRSWNTYTLALAVPTLIYLGYFFLLTESPRWLISVGRVDEAATIITRAAKMNNLSTTKIKESLTLMSETIKNDSNEPKPNYLQLLHSSLRIKTICCCFIWLISGVTFFGLNQYISQTSPDPFISVAVAAAIQIPSILLSIWLVRYFGRKITTIAGSCLGGLCIIILGCVPNTFAFKLTFGSLGVSCSSIVATTIYIYTSELYPTVVRNMGMGASSTAMRIGSMVAPFISNMSAVSWLPTVVFGLAPIVAGALCFLLPETKGTRLLDSIDEVEK</sequence>